<comment type="caution">
    <text evidence="5">The sequence shown here is derived from an EMBL/GenBank/DDBJ whole genome shotgun (WGS) entry which is preliminary data.</text>
</comment>
<evidence type="ECO:0000256" key="3">
    <source>
        <dbReference type="PROSITE-ProRule" id="PRU00169"/>
    </source>
</evidence>
<dbReference type="Gene3D" id="3.30.565.10">
    <property type="entry name" value="Histidine kinase-like ATPase, C-terminal domain"/>
    <property type="match status" value="1"/>
</dbReference>
<feature type="domain" description="Response regulatory" evidence="4">
    <location>
        <begin position="121"/>
        <end position="252"/>
    </location>
</feature>
<evidence type="ECO:0000259" key="4">
    <source>
        <dbReference type="PROSITE" id="PS50110"/>
    </source>
</evidence>
<keyword evidence="6" id="KW-1185">Reference proteome</keyword>
<dbReference type="EMBL" id="JAVHJO010000003">
    <property type="protein sequence ID" value="KAK6541363.1"/>
    <property type="molecule type" value="Genomic_DNA"/>
</dbReference>
<evidence type="ECO:0000256" key="1">
    <source>
        <dbReference type="ARBA" id="ARBA00022553"/>
    </source>
</evidence>
<evidence type="ECO:0000313" key="6">
    <source>
        <dbReference type="Proteomes" id="UP001365542"/>
    </source>
</evidence>
<dbReference type="InterPro" id="IPR036890">
    <property type="entry name" value="HATPase_C_sf"/>
</dbReference>
<keyword evidence="2" id="KW-0902">Two-component regulatory system</keyword>
<gene>
    <name evidence="5" type="ORF">TWF694_007176</name>
</gene>
<dbReference type="PANTHER" id="PTHR45339">
    <property type="entry name" value="HYBRID SIGNAL TRANSDUCTION HISTIDINE KINASE J"/>
    <property type="match status" value="1"/>
</dbReference>
<dbReference type="CDD" id="cd17546">
    <property type="entry name" value="REC_hyHK_CKI1_RcsC-like"/>
    <property type="match status" value="1"/>
</dbReference>
<dbReference type="SMART" id="SM00448">
    <property type="entry name" value="REC"/>
    <property type="match status" value="1"/>
</dbReference>
<reference evidence="5 6" key="1">
    <citation type="submission" date="2019-10" db="EMBL/GenBank/DDBJ databases">
        <authorList>
            <person name="Palmer J.M."/>
        </authorList>
    </citation>
    <scope>NUCLEOTIDE SEQUENCE [LARGE SCALE GENOMIC DNA]</scope>
    <source>
        <strain evidence="5 6">TWF694</strain>
    </source>
</reference>
<dbReference type="InterPro" id="IPR011006">
    <property type="entry name" value="CheY-like_superfamily"/>
</dbReference>
<dbReference type="PANTHER" id="PTHR45339:SF1">
    <property type="entry name" value="HYBRID SIGNAL TRANSDUCTION HISTIDINE KINASE J"/>
    <property type="match status" value="1"/>
</dbReference>
<organism evidence="5 6">
    <name type="scientific">Orbilia ellipsospora</name>
    <dbReference type="NCBI Taxonomy" id="2528407"/>
    <lineage>
        <taxon>Eukaryota</taxon>
        <taxon>Fungi</taxon>
        <taxon>Dikarya</taxon>
        <taxon>Ascomycota</taxon>
        <taxon>Pezizomycotina</taxon>
        <taxon>Orbiliomycetes</taxon>
        <taxon>Orbiliales</taxon>
        <taxon>Orbiliaceae</taxon>
        <taxon>Orbilia</taxon>
    </lineage>
</organism>
<keyword evidence="1 3" id="KW-0597">Phosphoprotein</keyword>
<sequence length="255" mass="27760">MSHASPRTHIQYGDSGLGPFISRDLVQFQSGEIGVLSEAGEGCTFFFYIKVTRGNPQGTELPIYARTIVPGNLMRRTSGSSGRLSPSLAAAEKPVGSGLTSGISTPKCARTPETCRLRGYNILVVEDNLVNQNVVRKQLQKLGCETYVANHGLEALEKVMQSKLYMKAVSDAYDLSVVLMDVEMPVMDGLKAAGEIRKLEAEGSLVGRIPIIAITANARPEQIKQMKEAGIDEVLNKPFRVPELVNKLEQVLERG</sequence>
<protein>
    <recommendedName>
        <fullName evidence="4">Response regulatory domain-containing protein</fullName>
    </recommendedName>
</protein>
<dbReference type="AlphaFoldDB" id="A0AAV9XHG9"/>
<dbReference type="Gene3D" id="3.40.50.2300">
    <property type="match status" value="1"/>
</dbReference>
<dbReference type="PROSITE" id="PS50110">
    <property type="entry name" value="RESPONSE_REGULATORY"/>
    <property type="match status" value="1"/>
</dbReference>
<name>A0AAV9XHG9_9PEZI</name>
<dbReference type="GO" id="GO:0000160">
    <property type="term" value="P:phosphorelay signal transduction system"/>
    <property type="evidence" value="ECO:0007669"/>
    <property type="project" value="UniProtKB-KW"/>
</dbReference>
<proteinExistence type="predicted"/>
<accession>A0AAV9XHG9</accession>
<dbReference type="Proteomes" id="UP001365542">
    <property type="component" value="Unassembled WGS sequence"/>
</dbReference>
<dbReference type="Pfam" id="PF00072">
    <property type="entry name" value="Response_reg"/>
    <property type="match status" value="1"/>
</dbReference>
<dbReference type="SUPFAM" id="SSF55874">
    <property type="entry name" value="ATPase domain of HSP90 chaperone/DNA topoisomerase II/histidine kinase"/>
    <property type="match status" value="1"/>
</dbReference>
<feature type="modified residue" description="4-aspartylphosphate" evidence="3">
    <location>
        <position position="181"/>
    </location>
</feature>
<dbReference type="SUPFAM" id="SSF52172">
    <property type="entry name" value="CheY-like"/>
    <property type="match status" value="1"/>
</dbReference>
<evidence type="ECO:0000256" key="2">
    <source>
        <dbReference type="ARBA" id="ARBA00023012"/>
    </source>
</evidence>
<evidence type="ECO:0000313" key="5">
    <source>
        <dbReference type="EMBL" id="KAK6541363.1"/>
    </source>
</evidence>
<dbReference type="InterPro" id="IPR001789">
    <property type="entry name" value="Sig_transdc_resp-reg_receiver"/>
</dbReference>